<dbReference type="PROSITE" id="PS50004">
    <property type="entry name" value="C2"/>
    <property type="match status" value="2"/>
</dbReference>
<dbReference type="GO" id="GO:0005544">
    <property type="term" value="F:calcium-dependent phospholipid binding"/>
    <property type="evidence" value="ECO:0007669"/>
    <property type="project" value="InterPro"/>
</dbReference>
<evidence type="ECO:0000259" key="3">
    <source>
        <dbReference type="PROSITE" id="PS50004"/>
    </source>
</evidence>
<dbReference type="SUPFAM" id="SSF49562">
    <property type="entry name" value="C2 domain (Calcium/lipid-binding domain, CaLB)"/>
    <property type="match status" value="2"/>
</dbReference>
<feature type="domain" description="C2" evidence="3">
    <location>
        <begin position="1"/>
        <end position="119"/>
    </location>
</feature>
<comment type="caution">
    <text evidence="4">The sequence shown here is derived from an EMBL/GenBank/DDBJ whole genome shotgun (WGS) entry which is preliminary data.</text>
</comment>
<dbReference type="Gene3D" id="2.60.40.150">
    <property type="entry name" value="C2 domain"/>
    <property type="match status" value="2"/>
</dbReference>
<gene>
    <name evidence="4" type="primary">CPNE8_2</name>
    <name evidence="4" type="ORF">Anas_06085</name>
</gene>
<dbReference type="GO" id="GO:0032991">
    <property type="term" value="C:protein-containing complex"/>
    <property type="evidence" value="ECO:0007669"/>
    <property type="project" value="UniProtKB-ARBA"/>
</dbReference>
<evidence type="ECO:0000256" key="1">
    <source>
        <dbReference type="ARBA" id="ARBA00009048"/>
    </source>
</evidence>
<accession>A0A5N5ST79</accession>
<keyword evidence="5" id="KW-1185">Reference proteome</keyword>
<comment type="similarity">
    <text evidence="1">Belongs to the copine family.</text>
</comment>
<dbReference type="InterPro" id="IPR037768">
    <property type="entry name" value="C2B_Copine"/>
</dbReference>
<dbReference type="Pfam" id="PF00168">
    <property type="entry name" value="C2"/>
    <property type="match status" value="2"/>
</dbReference>
<dbReference type="GO" id="GO:0005886">
    <property type="term" value="C:plasma membrane"/>
    <property type="evidence" value="ECO:0007669"/>
    <property type="project" value="TreeGrafter"/>
</dbReference>
<name>A0A5N5ST79_9CRUS</name>
<dbReference type="EMBL" id="SEYY01020545">
    <property type="protein sequence ID" value="KAB7497232.1"/>
    <property type="molecule type" value="Genomic_DNA"/>
</dbReference>
<dbReference type="AlphaFoldDB" id="A0A5N5ST79"/>
<dbReference type="InterPro" id="IPR035892">
    <property type="entry name" value="C2_domain_sf"/>
</dbReference>
<dbReference type="InterPro" id="IPR000008">
    <property type="entry name" value="C2_dom"/>
</dbReference>
<dbReference type="PANTHER" id="PTHR10857">
    <property type="entry name" value="COPINE"/>
    <property type="match status" value="1"/>
</dbReference>
<protein>
    <submittedName>
        <fullName evidence="4">Copine-8</fullName>
    </submittedName>
</protein>
<feature type="domain" description="C2" evidence="3">
    <location>
        <begin position="128"/>
        <end position="252"/>
    </location>
</feature>
<organism evidence="4 5">
    <name type="scientific">Armadillidium nasatum</name>
    <dbReference type="NCBI Taxonomy" id="96803"/>
    <lineage>
        <taxon>Eukaryota</taxon>
        <taxon>Metazoa</taxon>
        <taxon>Ecdysozoa</taxon>
        <taxon>Arthropoda</taxon>
        <taxon>Crustacea</taxon>
        <taxon>Multicrustacea</taxon>
        <taxon>Malacostraca</taxon>
        <taxon>Eumalacostraca</taxon>
        <taxon>Peracarida</taxon>
        <taxon>Isopoda</taxon>
        <taxon>Oniscidea</taxon>
        <taxon>Crinocheta</taxon>
        <taxon>Armadillidiidae</taxon>
        <taxon>Armadillidium</taxon>
    </lineage>
</organism>
<evidence type="ECO:0000313" key="4">
    <source>
        <dbReference type="EMBL" id="KAB7497232.1"/>
    </source>
</evidence>
<dbReference type="PANTHER" id="PTHR10857:SF106">
    <property type="entry name" value="C2 DOMAIN-CONTAINING PROTEIN"/>
    <property type="match status" value="1"/>
</dbReference>
<sequence>MAGTAGVPTSLVEMTISCRSLRDTDVFSKSDPVCIIMHRPFGANKWAEYKRTECISNTLNPDFATKIMITYNFEVQQHLKFCVYDIDSKNPNLDNHDFLGEFETTLGQLVSSRVLERPLTDKNCSYISCGNIRIITEELSSCREELILQLNGREFENKKWFGSISPFLEFSKANEDGTFTLVHRTEQARKTSTPVWKEFSVPLRSFCSGDYDRNLKVNAKDFVSSGNHKLFGTFHTTVRKLSEGENNTYHVINEEKQATSNGNPQDSQSLHYINPHAPNQYVRAIQSVADIIEDYDSDKYFPVLGFGARQPPDYTQVSHEFFVNGNPTSPFCYRVQGVIDAYYNCLHRIQLYGPTNFAPIINHVARFAANHRSGDKYFILLMITDGIITDMPMTKEAIVNASNLPLSIIIVGVGNADFNAMEELDGDVIRLSSNGKYAERDIVQFVPFRNFLQGTGDPGSARLRLAKEVLAEVPDQLLSYMKVNNIPPQPSKVQAGALPPDPTMAAY</sequence>
<reference evidence="4 5" key="1">
    <citation type="journal article" date="2019" name="PLoS Biol.">
        <title>Sex chromosomes control vertical transmission of feminizing Wolbachia symbionts in an isopod.</title>
        <authorList>
            <person name="Becking T."/>
            <person name="Chebbi M.A."/>
            <person name="Giraud I."/>
            <person name="Moumen B."/>
            <person name="Laverre T."/>
            <person name="Caubet Y."/>
            <person name="Peccoud J."/>
            <person name="Gilbert C."/>
            <person name="Cordaux R."/>
        </authorList>
    </citation>
    <scope>NUCLEOTIDE SEQUENCE [LARGE SCALE GENOMIC DNA]</scope>
    <source>
        <strain evidence="4">ANa2</strain>
        <tissue evidence="4">Whole body excluding digestive tract and cuticle</tissue>
    </source>
</reference>
<dbReference type="InterPro" id="IPR002035">
    <property type="entry name" value="VWF_A"/>
</dbReference>
<dbReference type="FunFam" id="2.60.40.150:FF:000099">
    <property type="entry name" value="Copine 3"/>
    <property type="match status" value="1"/>
</dbReference>
<evidence type="ECO:0000256" key="2">
    <source>
        <dbReference type="ARBA" id="ARBA00022737"/>
    </source>
</evidence>
<dbReference type="Proteomes" id="UP000326759">
    <property type="component" value="Unassembled WGS sequence"/>
</dbReference>
<dbReference type="CDD" id="cd04047">
    <property type="entry name" value="C2B_Copine"/>
    <property type="match status" value="1"/>
</dbReference>
<evidence type="ECO:0000313" key="5">
    <source>
        <dbReference type="Proteomes" id="UP000326759"/>
    </source>
</evidence>
<dbReference type="InterPro" id="IPR036465">
    <property type="entry name" value="vWFA_dom_sf"/>
</dbReference>
<dbReference type="InterPro" id="IPR045052">
    <property type="entry name" value="Copine"/>
</dbReference>
<dbReference type="SMART" id="SM00327">
    <property type="entry name" value="VWA"/>
    <property type="match status" value="1"/>
</dbReference>
<dbReference type="CDD" id="cd04048">
    <property type="entry name" value="C2A_Copine"/>
    <property type="match status" value="1"/>
</dbReference>
<proteinExistence type="inferred from homology"/>
<dbReference type="Pfam" id="PF07002">
    <property type="entry name" value="Copine"/>
    <property type="match status" value="1"/>
</dbReference>
<keyword evidence="2" id="KW-0677">Repeat</keyword>
<dbReference type="SUPFAM" id="SSF53300">
    <property type="entry name" value="vWA-like"/>
    <property type="match status" value="1"/>
</dbReference>
<dbReference type="Gene3D" id="3.40.50.410">
    <property type="entry name" value="von Willebrand factor, type A domain"/>
    <property type="match status" value="1"/>
</dbReference>
<dbReference type="InterPro" id="IPR010734">
    <property type="entry name" value="Copine_C"/>
</dbReference>
<dbReference type="SMART" id="SM00239">
    <property type="entry name" value="C2"/>
    <property type="match status" value="2"/>
</dbReference>
<dbReference type="GO" id="GO:0071277">
    <property type="term" value="P:cellular response to calcium ion"/>
    <property type="evidence" value="ECO:0007669"/>
    <property type="project" value="TreeGrafter"/>
</dbReference>
<dbReference type="OrthoDB" id="5855668at2759"/>